<dbReference type="Proteomes" id="UP000186309">
    <property type="component" value="Chromosome"/>
</dbReference>
<name>A0A1U7CJD1_9BACT</name>
<sequence length="67" mass="7505">MTPSLSYYDRLVASVGRIARHAYYPGVEQTLNQCLEDIDALRTADQITPEQREALRFIVLGVSLHAA</sequence>
<organism evidence="1 2">
    <name type="scientific">Paludisphaera borealis</name>
    <dbReference type="NCBI Taxonomy" id="1387353"/>
    <lineage>
        <taxon>Bacteria</taxon>
        <taxon>Pseudomonadati</taxon>
        <taxon>Planctomycetota</taxon>
        <taxon>Planctomycetia</taxon>
        <taxon>Isosphaerales</taxon>
        <taxon>Isosphaeraceae</taxon>
        <taxon>Paludisphaera</taxon>
    </lineage>
</organism>
<evidence type="ECO:0000313" key="2">
    <source>
        <dbReference type="Proteomes" id="UP000186309"/>
    </source>
</evidence>
<dbReference type="STRING" id="1387353.BSF38_00457"/>
<reference evidence="2" key="1">
    <citation type="submission" date="2016-12" db="EMBL/GenBank/DDBJ databases">
        <title>Comparative genomics of four Isosphaeraceae planctomycetes: a common pool of plasmids and glycoside hydrolase genes.</title>
        <authorList>
            <person name="Ivanova A."/>
        </authorList>
    </citation>
    <scope>NUCLEOTIDE SEQUENCE [LARGE SCALE GENOMIC DNA]</scope>
    <source>
        <strain evidence="2">PX4</strain>
    </source>
</reference>
<evidence type="ECO:0000313" key="1">
    <source>
        <dbReference type="EMBL" id="APW59044.1"/>
    </source>
</evidence>
<gene>
    <name evidence="1" type="ORF">BSF38_00457</name>
</gene>
<protein>
    <submittedName>
        <fullName evidence="1">Uncharacterized protein</fullName>
    </submittedName>
</protein>
<dbReference type="EMBL" id="CP019082">
    <property type="protein sequence ID" value="APW59044.1"/>
    <property type="molecule type" value="Genomic_DNA"/>
</dbReference>
<dbReference type="AlphaFoldDB" id="A0A1U7CJD1"/>
<keyword evidence="2" id="KW-1185">Reference proteome</keyword>
<dbReference type="KEGG" id="pbor:BSF38_00457"/>
<proteinExistence type="predicted"/>
<accession>A0A1U7CJD1</accession>
<dbReference type="OrthoDB" id="289588at2"/>
<dbReference type="RefSeq" id="WP_076343270.1">
    <property type="nucleotide sequence ID" value="NZ_CP019082.1"/>
</dbReference>